<proteinExistence type="predicted"/>
<evidence type="ECO:0008006" key="3">
    <source>
        <dbReference type="Google" id="ProtNLM"/>
    </source>
</evidence>
<sequence>MHLITLPKFCFLPRAKIATFIALTTTLAGLSLSNSYGRTLAPLPDSCFRYSAQEEVGKGSSLSVKKFHAELVGTGYEINVATSALSDPKRKLDKDALIRINAAAAYGVLVSYHHELPAACGNSNIPEIEEVKGSLPEATWQNIEIIRPDRKLFVRSFHVKLISTSPLIRAQFEAKGLDGRAYPLFPQNASGDVSLVPSTTLPFNFTINNFHTSIGVSEIDGHGTVHAAKDLPNSTANIHLSISKIGKLIDELSRAAPVKVTAAFLVARLLGDREPNHRTGWNVELSNAKVKVNGKVMPINLQQH</sequence>
<name>A0A6P1NAJ9_9PROT</name>
<dbReference type="AlphaFoldDB" id="A0A6P1NAJ9"/>
<protein>
    <recommendedName>
        <fullName evidence="3">DUF2125 domain-containing protein</fullName>
    </recommendedName>
</protein>
<dbReference type="RefSeq" id="WP_160618761.1">
    <property type="nucleotide sequence ID" value="NZ_CP047652.1"/>
</dbReference>
<accession>A0A6P1NAJ9</accession>
<reference evidence="1 2" key="1">
    <citation type="submission" date="2020-01" db="EMBL/GenBank/DDBJ databases">
        <title>Genome sequencing of strain KACC 21507.</title>
        <authorList>
            <person name="Heo J."/>
            <person name="Kim S.-J."/>
            <person name="Kim J.-S."/>
            <person name="Hong S.-B."/>
            <person name="Kwon S.-W."/>
        </authorList>
    </citation>
    <scope>NUCLEOTIDE SEQUENCE [LARGE SCALE GENOMIC DNA]</scope>
    <source>
        <strain evidence="1 2">KACC 21507</strain>
    </source>
</reference>
<dbReference type="KEGG" id="bomb:GT348_04895"/>
<organism evidence="1 2">
    <name type="scientific">Aristophania vespae</name>
    <dbReference type="NCBI Taxonomy" id="2697033"/>
    <lineage>
        <taxon>Bacteria</taxon>
        <taxon>Pseudomonadati</taxon>
        <taxon>Pseudomonadota</taxon>
        <taxon>Alphaproteobacteria</taxon>
        <taxon>Acetobacterales</taxon>
        <taxon>Acetobacteraceae</taxon>
        <taxon>Aristophania</taxon>
    </lineage>
</organism>
<keyword evidence="2" id="KW-1185">Reference proteome</keyword>
<evidence type="ECO:0000313" key="1">
    <source>
        <dbReference type="EMBL" id="QHI95685.1"/>
    </source>
</evidence>
<dbReference type="Proteomes" id="UP000463975">
    <property type="component" value="Chromosome"/>
</dbReference>
<dbReference type="EMBL" id="CP047652">
    <property type="protein sequence ID" value="QHI95685.1"/>
    <property type="molecule type" value="Genomic_DNA"/>
</dbReference>
<evidence type="ECO:0000313" key="2">
    <source>
        <dbReference type="Proteomes" id="UP000463975"/>
    </source>
</evidence>
<gene>
    <name evidence="1" type="ORF">GT348_04895</name>
</gene>